<protein>
    <recommendedName>
        <fullName evidence="3">adenosine deaminase</fullName>
        <ecNumber evidence="3">3.5.4.4</ecNumber>
    </recommendedName>
</protein>
<comment type="similarity">
    <text evidence="2">Belongs to the metallo-dependent hydrolases superfamily. Adenosine and AMP deaminases family.</text>
</comment>
<reference evidence="8" key="2">
    <citation type="submission" date="2020-09" db="EMBL/GenBank/DDBJ databases">
        <authorList>
            <person name="Sun Q."/>
            <person name="Ohkuma M."/>
        </authorList>
    </citation>
    <scope>NUCLEOTIDE SEQUENCE</scope>
    <source>
        <strain evidence="8">JCM 3276</strain>
    </source>
</reference>
<keyword evidence="4" id="KW-0479">Metal-binding</keyword>
<evidence type="ECO:0000256" key="5">
    <source>
        <dbReference type="ARBA" id="ARBA00022801"/>
    </source>
</evidence>
<dbReference type="GO" id="GO:0043103">
    <property type="term" value="P:hypoxanthine salvage"/>
    <property type="evidence" value="ECO:0007669"/>
    <property type="project" value="TreeGrafter"/>
</dbReference>
<dbReference type="Pfam" id="PF00962">
    <property type="entry name" value="A_deaminase"/>
    <property type="match status" value="1"/>
</dbReference>
<dbReference type="GO" id="GO:0004000">
    <property type="term" value="F:adenosine deaminase activity"/>
    <property type="evidence" value="ECO:0007669"/>
    <property type="project" value="UniProtKB-ARBA"/>
</dbReference>
<dbReference type="InterPro" id="IPR032466">
    <property type="entry name" value="Metal_Hydrolase"/>
</dbReference>
<evidence type="ECO:0000256" key="6">
    <source>
        <dbReference type="ARBA" id="ARBA00022833"/>
    </source>
</evidence>
<dbReference type="GO" id="GO:0046103">
    <property type="term" value="P:inosine biosynthetic process"/>
    <property type="evidence" value="ECO:0007669"/>
    <property type="project" value="TreeGrafter"/>
</dbReference>
<evidence type="ECO:0000256" key="4">
    <source>
        <dbReference type="ARBA" id="ARBA00022723"/>
    </source>
</evidence>
<sequence>MGVRDLVALPKAHLHVHLESAVRASTLAELAARYGVVVPGVPEGGFSGFREFADRGSVVRSCLREPEDFARVAREFCADAAADGVRYAEVTFSAGSHGERLGSGDEPLAAVVAGLAEGSAEHDVVTRLILDHSRRRSVGRLAAMVEWASRFPEVVAVGVAGDEAFPLAPFASVLAQARAAGLRMVHHAGEMAGPESVVEAVRVGLADRIGHGIRADASVVAELRERGVAVEVCPSSNVVLGLVAGLGVHPLPGLMAAGVAVSVNLDVPDVVGTSLSGEFGRLRARWGWSDEVVAGLSVAAVEASFAPVGVKERVRGEIAGWLASG</sequence>
<evidence type="ECO:0000259" key="7">
    <source>
        <dbReference type="Pfam" id="PF00962"/>
    </source>
</evidence>
<dbReference type="GO" id="GO:0046872">
    <property type="term" value="F:metal ion binding"/>
    <property type="evidence" value="ECO:0007669"/>
    <property type="project" value="UniProtKB-KW"/>
</dbReference>
<comment type="cofactor">
    <cofactor evidence="1">
        <name>Zn(2+)</name>
        <dbReference type="ChEBI" id="CHEBI:29105"/>
    </cofactor>
</comment>
<dbReference type="EC" id="3.5.4.4" evidence="3"/>
<gene>
    <name evidence="8" type="primary">add</name>
    <name evidence="8" type="ORF">GCM10010171_21040</name>
</gene>
<dbReference type="PANTHER" id="PTHR11409">
    <property type="entry name" value="ADENOSINE DEAMINASE"/>
    <property type="match status" value="1"/>
</dbReference>
<dbReference type="PANTHER" id="PTHR11409:SF43">
    <property type="entry name" value="ADENOSINE DEAMINASE"/>
    <property type="match status" value="1"/>
</dbReference>
<dbReference type="EMBL" id="BMRB01000002">
    <property type="protein sequence ID" value="GGS27988.1"/>
    <property type="molecule type" value="Genomic_DNA"/>
</dbReference>
<dbReference type="Proteomes" id="UP000660680">
    <property type="component" value="Unassembled WGS sequence"/>
</dbReference>
<accession>A0A918GBP9</accession>
<evidence type="ECO:0000313" key="8">
    <source>
        <dbReference type="EMBL" id="GGS27988.1"/>
    </source>
</evidence>
<dbReference type="NCBIfam" id="TIGR01430">
    <property type="entry name" value="aden_deam"/>
    <property type="match status" value="1"/>
</dbReference>
<comment type="caution">
    <text evidence="8">The sequence shown here is derived from an EMBL/GenBank/DDBJ whole genome shotgun (WGS) entry which is preliminary data.</text>
</comment>
<dbReference type="Gene3D" id="3.20.20.140">
    <property type="entry name" value="Metal-dependent hydrolases"/>
    <property type="match status" value="1"/>
</dbReference>
<dbReference type="InterPro" id="IPR006330">
    <property type="entry name" value="Ado/ade_deaminase"/>
</dbReference>
<evidence type="ECO:0000313" key="9">
    <source>
        <dbReference type="Proteomes" id="UP000660680"/>
    </source>
</evidence>
<reference evidence="8" key="1">
    <citation type="journal article" date="2014" name="Int. J. Syst. Evol. Microbiol.">
        <title>Complete genome sequence of Corynebacterium casei LMG S-19264T (=DSM 44701T), isolated from a smear-ripened cheese.</title>
        <authorList>
            <consortium name="US DOE Joint Genome Institute (JGI-PGF)"/>
            <person name="Walter F."/>
            <person name="Albersmeier A."/>
            <person name="Kalinowski J."/>
            <person name="Ruckert C."/>
        </authorList>
    </citation>
    <scope>NUCLEOTIDE SEQUENCE</scope>
    <source>
        <strain evidence="8">JCM 3276</strain>
    </source>
</reference>
<keyword evidence="6" id="KW-0862">Zinc</keyword>
<name>A0A918GBP9_9PSEU</name>
<dbReference type="GO" id="GO:0006154">
    <property type="term" value="P:adenosine catabolic process"/>
    <property type="evidence" value="ECO:0007669"/>
    <property type="project" value="TreeGrafter"/>
</dbReference>
<proteinExistence type="inferred from homology"/>
<evidence type="ECO:0000256" key="2">
    <source>
        <dbReference type="ARBA" id="ARBA00006676"/>
    </source>
</evidence>
<evidence type="ECO:0000256" key="1">
    <source>
        <dbReference type="ARBA" id="ARBA00001947"/>
    </source>
</evidence>
<dbReference type="InterPro" id="IPR001365">
    <property type="entry name" value="A_deaminase_dom"/>
</dbReference>
<evidence type="ECO:0000256" key="3">
    <source>
        <dbReference type="ARBA" id="ARBA00012784"/>
    </source>
</evidence>
<dbReference type="SUPFAM" id="SSF51556">
    <property type="entry name" value="Metallo-dependent hydrolases"/>
    <property type="match status" value="1"/>
</dbReference>
<keyword evidence="9" id="KW-1185">Reference proteome</keyword>
<organism evidence="8 9">
    <name type="scientific">Actinokineospora fastidiosa</name>
    <dbReference type="NCBI Taxonomy" id="1816"/>
    <lineage>
        <taxon>Bacteria</taxon>
        <taxon>Bacillati</taxon>
        <taxon>Actinomycetota</taxon>
        <taxon>Actinomycetes</taxon>
        <taxon>Pseudonocardiales</taxon>
        <taxon>Pseudonocardiaceae</taxon>
        <taxon>Actinokineospora</taxon>
    </lineage>
</organism>
<feature type="domain" description="Adenosine deaminase" evidence="7">
    <location>
        <begin position="10"/>
        <end position="319"/>
    </location>
</feature>
<dbReference type="AlphaFoldDB" id="A0A918GBP9"/>
<keyword evidence="5" id="KW-0378">Hydrolase</keyword>
<dbReference type="GO" id="GO:0005829">
    <property type="term" value="C:cytosol"/>
    <property type="evidence" value="ECO:0007669"/>
    <property type="project" value="TreeGrafter"/>
</dbReference>